<evidence type="ECO:0000256" key="6">
    <source>
        <dbReference type="PROSITE-ProRule" id="PRU00282"/>
    </source>
</evidence>
<keyword evidence="4 9" id="KW-1133">Transmembrane helix</keyword>
<reference evidence="10 11" key="1">
    <citation type="submission" date="2016-03" db="EMBL/GenBank/DDBJ databases">
        <authorList>
            <person name="Ploux O."/>
        </authorList>
    </citation>
    <scope>NUCLEOTIDE SEQUENCE [LARGE SCALE GENOMIC DNA]</scope>
    <source>
        <strain evidence="10 11">UAMH 11012</strain>
    </source>
</reference>
<name>A0A1L7XMK0_9HELO</name>
<dbReference type="AlphaFoldDB" id="A0A1L7XMK0"/>
<evidence type="ECO:0000256" key="9">
    <source>
        <dbReference type="SAM" id="Phobius"/>
    </source>
</evidence>
<evidence type="ECO:0000256" key="1">
    <source>
        <dbReference type="ARBA" id="ARBA00004141"/>
    </source>
</evidence>
<feature type="region of interest" description="Disordered" evidence="8">
    <location>
        <begin position="1"/>
        <end position="46"/>
    </location>
</feature>
<sequence length="363" mass="40213">MAAPEADTENQTNIANDDRPQTEETPLLGDQQSDEEREARDEEPKQTSNTSWYVWRTFWSIVAALILTAFIHGWVKAGGDFDLKKALLRALGGGLSGAAAMVLQVLLLMPLRTIMNYQYRFGTSFTEATKTLYEVGGYGRYYDGLGAALFQGPLSRFGDTAANAGILALLQSNSYLKDMHPLLKTVFVSLCAAGFRMILTPIDTLKTTLQVQGPKGTTLLRQRIKDNGIGSLWWGAFATAAATFVGNYPWFATYNFLTEVIPEPAKHRIIVWLLRLAFIGFCASVISDSVSNSLRVVKTYRQANDVKVSYTEAARLVVLQDGIIGLFGRGLKTRILCNGLQGLLFSILWKLFLDLWEDKTTKA</sequence>
<evidence type="ECO:0000256" key="2">
    <source>
        <dbReference type="ARBA" id="ARBA00022692"/>
    </source>
</evidence>
<evidence type="ECO:0000256" key="8">
    <source>
        <dbReference type="SAM" id="MobiDB-lite"/>
    </source>
</evidence>
<proteinExistence type="inferred from homology"/>
<keyword evidence="2 6" id="KW-0812">Transmembrane</keyword>
<evidence type="ECO:0000256" key="3">
    <source>
        <dbReference type="ARBA" id="ARBA00022792"/>
    </source>
</evidence>
<feature type="transmembrane region" description="Helical" evidence="9">
    <location>
        <begin position="270"/>
        <end position="291"/>
    </location>
</feature>
<dbReference type="STRING" id="576137.A0A1L7XMK0"/>
<evidence type="ECO:0000256" key="5">
    <source>
        <dbReference type="ARBA" id="ARBA00023136"/>
    </source>
</evidence>
<feature type="repeat" description="Solcar" evidence="6">
    <location>
        <begin position="180"/>
        <end position="260"/>
    </location>
</feature>
<feature type="transmembrane region" description="Helical" evidence="9">
    <location>
        <begin position="53"/>
        <end position="75"/>
    </location>
</feature>
<protein>
    <recommendedName>
        <fullName evidence="12">Mitochondrial carrier protein</fullName>
    </recommendedName>
</protein>
<dbReference type="Pfam" id="PF00153">
    <property type="entry name" value="Mito_carr"/>
    <property type="match status" value="1"/>
</dbReference>
<evidence type="ECO:0000256" key="4">
    <source>
        <dbReference type="ARBA" id="ARBA00022989"/>
    </source>
</evidence>
<dbReference type="Proteomes" id="UP000184330">
    <property type="component" value="Unassembled WGS sequence"/>
</dbReference>
<dbReference type="GO" id="GO:0016020">
    <property type="term" value="C:membrane"/>
    <property type="evidence" value="ECO:0007669"/>
    <property type="project" value="UniProtKB-SubCell"/>
</dbReference>
<feature type="transmembrane region" description="Helical" evidence="9">
    <location>
        <begin position="87"/>
        <end position="109"/>
    </location>
</feature>
<feature type="transmembrane region" description="Helical" evidence="9">
    <location>
        <begin position="231"/>
        <end position="250"/>
    </location>
</feature>
<gene>
    <name evidence="10" type="ORF">PAC_16182</name>
</gene>
<keyword evidence="3" id="KW-0999">Mitochondrion inner membrane</keyword>
<dbReference type="InterPro" id="IPR018108">
    <property type="entry name" value="MCP_transmembrane"/>
</dbReference>
<evidence type="ECO:0008006" key="12">
    <source>
        <dbReference type="Google" id="ProtNLM"/>
    </source>
</evidence>
<accession>A0A1L7XMK0</accession>
<dbReference type="InterPro" id="IPR023395">
    <property type="entry name" value="MCP_dom_sf"/>
</dbReference>
<dbReference type="OrthoDB" id="409948at2759"/>
<dbReference type="PANTHER" id="PTHR47567">
    <property type="entry name" value="MITOCHONDRIAL SUBSTRATE/SOLUTE CARRIER"/>
    <property type="match status" value="1"/>
</dbReference>
<keyword evidence="7" id="KW-0813">Transport</keyword>
<dbReference type="PANTHER" id="PTHR47567:SF1">
    <property type="entry name" value="NAD-DEPENDENT EPIMERASE_DEHYDRATASE DOMAIN-CONTAINING PROTEIN"/>
    <property type="match status" value="1"/>
</dbReference>
<keyword evidence="11" id="KW-1185">Reference proteome</keyword>
<organism evidence="10 11">
    <name type="scientific">Phialocephala subalpina</name>
    <dbReference type="NCBI Taxonomy" id="576137"/>
    <lineage>
        <taxon>Eukaryota</taxon>
        <taxon>Fungi</taxon>
        <taxon>Dikarya</taxon>
        <taxon>Ascomycota</taxon>
        <taxon>Pezizomycotina</taxon>
        <taxon>Leotiomycetes</taxon>
        <taxon>Helotiales</taxon>
        <taxon>Mollisiaceae</taxon>
        <taxon>Phialocephala</taxon>
        <taxon>Phialocephala fortinii species complex</taxon>
    </lineage>
</organism>
<dbReference type="PROSITE" id="PS50920">
    <property type="entry name" value="SOLCAR"/>
    <property type="match status" value="1"/>
</dbReference>
<evidence type="ECO:0000256" key="7">
    <source>
        <dbReference type="RuleBase" id="RU000488"/>
    </source>
</evidence>
<dbReference type="SUPFAM" id="SSF103506">
    <property type="entry name" value="Mitochondrial carrier"/>
    <property type="match status" value="1"/>
</dbReference>
<dbReference type="EMBL" id="FJOG01000036">
    <property type="protein sequence ID" value="CZR66281.1"/>
    <property type="molecule type" value="Genomic_DNA"/>
</dbReference>
<comment type="subcellular location">
    <subcellularLocation>
        <location evidence="1">Membrane</location>
        <topology evidence="1">Multi-pass membrane protein</topology>
    </subcellularLocation>
</comment>
<keyword evidence="3" id="KW-0496">Mitochondrion</keyword>
<evidence type="ECO:0000313" key="11">
    <source>
        <dbReference type="Proteomes" id="UP000184330"/>
    </source>
</evidence>
<evidence type="ECO:0000313" key="10">
    <source>
        <dbReference type="EMBL" id="CZR66281.1"/>
    </source>
</evidence>
<comment type="similarity">
    <text evidence="7">Belongs to the mitochondrial carrier (TC 2.A.29) family.</text>
</comment>
<dbReference type="Gene3D" id="1.50.40.10">
    <property type="entry name" value="Mitochondrial carrier domain"/>
    <property type="match status" value="1"/>
</dbReference>
<keyword evidence="5 6" id="KW-0472">Membrane</keyword>